<dbReference type="Gene3D" id="2.40.50.550">
    <property type="match status" value="1"/>
</dbReference>
<sequence>MDVLMERIKEAEHFRDRYFKEHPNSTLAEKSKSVRERVIPLLQDIPLEIRGSSSSSADYCLLSGTILNICTEYEPECEKYLTKAVKLNPRLTNAWYELGECLWKREDYEIAIDCFKKSLSVERNIKSLCSLATALRQMALRTKDAQKAAELRTEASRLCAEAVELDGENATAWYALGNAYVTDFFSNGQTNPLYMKKAREAYEKALTVKDDRESLSPDLHLNYATALKFEQDFAKCLQHLFIASELDPHFFDAKERYESLCIYLKHFSEAIQRKGRLKSKRLVEFQKALSNIPSNKSTQQQQFLSRRVYRNSAARDSDDRKEEKQLTECDFESLHEGPNEDVYIVGKVCGIVPNADTVPLLVHSRIYEYFTLKFRHC</sequence>
<dbReference type="EMBL" id="UYRR01000297">
    <property type="protein sequence ID" value="VDK17738.1"/>
    <property type="molecule type" value="Genomic_DNA"/>
</dbReference>
<keyword evidence="6" id="KW-1185">Reference proteome</keyword>
<organism evidence="7">
    <name type="scientific">Anisakis simplex</name>
    <name type="common">Herring worm</name>
    <dbReference type="NCBI Taxonomy" id="6269"/>
    <lineage>
        <taxon>Eukaryota</taxon>
        <taxon>Metazoa</taxon>
        <taxon>Ecdysozoa</taxon>
        <taxon>Nematoda</taxon>
        <taxon>Chromadorea</taxon>
        <taxon>Rhabditida</taxon>
        <taxon>Spirurina</taxon>
        <taxon>Ascaridomorpha</taxon>
        <taxon>Ascaridoidea</taxon>
        <taxon>Anisakidae</taxon>
        <taxon>Anisakis</taxon>
        <taxon>Anisakis simplex complex</taxon>
    </lineage>
</organism>
<dbReference type="PROSITE" id="PS50005">
    <property type="entry name" value="TPR"/>
    <property type="match status" value="1"/>
</dbReference>
<reference evidence="5 6" key="2">
    <citation type="submission" date="2018-11" db="EMBL/GenBank/DDBJ databases">
        <authorList>
            <consortium name="Pathogen Informatics"/>
        </authorList>
    </citation>
    <scope>NUCLEOTIDE SEQUENCE [LARGE SCALE GENOMIC DNA]</scope>
</reference>
<dbReference type="SMART" id="SM00028">
    <property type="entry name" value="TPR"/>
    <property type="match status" value="3"/>
</dbReference>
<evidence type="ECO:0000313" key="5">
    <source>
        <dbReference type="EMBL" id="VDK17738.1"/>
    </source>
</evidence>
<evidence type="ECO:0000256" key="4">
    <source>
        <dbReference type="PROSITE-ProRule" id="PRU00339"/>
    </source>
</evidence>
<dbReference type="AlphaFoldDB" id="A0A0M3IZ83"/>
<dbReference type="SUPFAM" id="SSF48452">
    <property type="entry name" value="TPR-like"/>
    <property type="match status" value="1"/>
</dbReference>
<dbReference type="PANTHER" id="PTHR12558:SF13">
    <property type="entry name" value="CELL DIVISION CYCLE PROTEIN 27 HOMOLOG"/>
    <property type="match status" value="1"/>
</dbReference>
<evidence type="ECO:0000256" key="1">
    <source>
        <dbReference type="ARBA" id="ARBA00022803"/>
    </source>
</evidence>
<dbReference type="InterPro" id="IPR011990">
    <property type="entry name" value="TPR-like_helical_dom_sf"/>
</dbReference>
<reference evidence="7" key="1">
    <citation type="submission" date="2017-02" db="UniProtKB">
        <authorList>
            <consortium name="WormBaseParasite"/>
        </authorList>
    </citation>
    <scope>IDENTIFICATION</scope>
</reference>
<feature type="repeat" description="TPR" evidence="4">
    <location>
        <begin position="92"/>
        <end position="125"/>
    </location>
</feature>
<gene>
    <name evidence="5" type="ORF">ASIM_LOCUS466</name>
</gene>
<protein>
    <recommendedName>
        <fullName evidence="3">Cell division cycle protein 27 homolog</fullName>
    </recommendedName>
</protein>
<dbReference type="PANTHER" id="PTHR12558">
    <property type="entry name" value="CELL DIVISION CYCLE 16,23,27"/>
    <property type="match status" value="1"/>
</dbReference>
<evidence type="ECO:0000256" key="2">
    <source>
        <dbReference type="ARBA" id="ARBA00038210"/>
    </source>
</evidence>
<dbReference type="OrthoDB" id="423589at2759"/>
<evidence type="ECO:0000313" key="6">
    <source>
        <dbReference type="Proteomes" id="UP000267096"/>
    </source>
</evidence>
<dbReference type="Proteomes" id="UP000267096">
    <property type="component" value="Unassembled WGS sequence"/>
</dbReference>
<accession>A0A0M3IZ83</accession>
<dbReference type="InterPro" id="IPR038645">
    <property type="entry name" value="TTC5_OB_sf"/>
</dbReference>
<dbReference type="InterPro" id="IPR019734">
    <property type="entry name" value="TPR_rpt"/>
</dbReference>
<evidence type="ECO:0000313" key="7">
    <source>
        <dbReference type="WBParaSite" id="ASIM_0000056401-mRNA-1"/>
    </source>
</evidence>
<keyword evidence="1 4" id="KW-0802">TPR repeat</keyword>
<dbReference type="WBParaSite" id="ASIM_0000056401-mRNA-1">
    <property type="protein sequence ID" value="ASIM_0000056401-mRNA-1"/>
    <property type="gene ID" value="ASIM_0000056401"/>
</dbReference>
<dbReference type="Gene3D" id="1.25.40.10">
    <property type="entry name" value="Tetratricopeptide repeat domain"/>
    <property type="match status" value="1"/>
</dbReference>
<comment type="similarity">
    <text evidence="2">Belongs to the APC3/CDC27 family.</text>
</comment>
<dbReference type="Pfam" id="PF00515">
    <property type="entry name" value="TPR_1"/>
    <property type="match status" value="1"/>
</dbReference>
<name>A0A0M3IZ83_ANISI</name>
<proteinExistence type="inferred from homology"/>
<evidence type="ECO:0000256" key="3">
    <source>
        <dbReference type="ARBA" id="ARBA00039307"/>
    </source>
</evidence>